<gene>
    <name evidence="2" type="ORF">OMQ_00179</name>
</gene>
<accession>S0JU63</accession>
<dbReference type="STRING" id="41997.RV16_GL000954"/>
<name>S0JU63_9ENTE</name>
<dbReference type="Gene3D" id="3.10.180.10">
    <property type="entry name" value="2,3-Dihydroxybiphenyl 1,2-Dioxygenase, domain 1"/>
    <property type="match status" value="1"/>
</dbReference>
<dbReference type="RefSeq" id="WP_016173991.1">
    <property type="nucleotide sequence ID" value="NZ_KE136389.1"/>
</dbReference>
<dbReference type="PANTHER" id="PTHR33990">
    <property type="entry name" value="PROTEIN YJDN-RELATED"/>
    <property type="match status" value="1"/>
</dbReference>
<feature type="domain" description="Glyoxalase/fosfomycin resistance/dioxygenase" evidence="1">
    <location>
        <begin position="12"/>
        <end position="140"/>
    </location>
</feature>
<evidence type="ECO:0000259" key="1">
    <source>
        <dbReference type="Pfam" id="PF00903"/>
    </source>
</evidence>
<evidence type="ECO:0000313" key="3">
    <source>
        <dbReference type="Proteomes" id="UP000014136"/>
    </source>
</evidence>
<protein>
    <recommendedName>
        <fullName evidence="1">Glyoxalase/fosfomycin resistance/dioxygenase domain-containing protein</fullName>
    </recommendedName>
</protein>
<dbReference type="OrthoDB" id="9795306at2"/>
<dbReference type="Pfam" id="PF00903">
    <property type="entry name" value="Glyoxalase"/>
    <property type="match status" value="1"/>
</dbReference>
<dbReference type="HOGENOM" id="CLU_046006_17_3_9"/>
<dbReference type="InterPro" id="IPR029068">
    <property type="entry name" value="Glyas_Bleomycin-R_OHBP_Dase"/>
</dbReference>
<proteinExistence type="predicted"/>
<reference evidence="2 3" key="1">
    <citation type="submission" date="2013-03" db="EMBL/GenBank/DDBJ databases">
        <title>The Genome Sequence of Enterococcus saccharolyticus ATCC_43076 (Illumina only assembly).</title>
        <authorList>
            <consortium name="The Broad Institute Genomics Platform"/>
            <consortium name="The Broad Institute Genome Sequencing Center for Infectious Disease"/>
            <person name="Earl A."/>
            <person name="Russ C."/>
            <person name="Gilmore M."/>
            <person name="Surin D."/>
            <person name="Walker B."/>
            <person name="Young S."/>
            <person name="Zeng Q."/>
            <person name="Gargeya S."/>
            <person name="Fitzgerald M."/>
            <person name="Haas B."/>
            <person name="Abouelleil A."/>
            <person name="Allen A.W."/>
            <person name="Alvarado L."/>
            <person name="Arachchi H.M."/>
            <person name="Berlin A.M."/>
            <person name="Chapman S.B."/>
            <person name="Gainer-Dewar J."/>
            <person name="Goldberg J."/>
            <person name="Griggs A."/>
            <person name="Gujja S."/>
            <person name="Hansen M."/>
            <person name="Howarth C."/>
            <person name="Imamovic A."/>
            <person name="Ireland A."/>
            <person name="Larimer J."/>
            <person name="McCowan C."/>
            <person name="Murphy C."/>
            <person name="Pearson M."/>
            <person name="Poon T.W."/>
            <person name="Priest M."/>
            <person name="Roberts A."/>
            <person name="Saif S."/>
            <person name="Shea T."/>
            <person name="Sisk P."/>
            <person name="Sykes S."/>
            <person name="Wortman J."/>
            <person name="Nusbaum C."/>
            <person name="Birren B."/>
        </authorList>
    </citation>
    <scope>NUCLEOTIDE SEQUENCE [LARGE SCALE GENOMIC DNA]</scope>
    <source>
        <strain evidence="2 3">ATCC 43076</strain>
    </source>
</reference>
<comment type="caution">
    <text evidence="2">The sequence shown here is derived from an EMBL/GenBank/DDBJ whole genome shotgun (WGS) entry which is preliminary data.</text>
</comment>
<dbReference type="EMBL" id="AHYT01000001">
    <property type="protein sequence ID" value="EOT30476.1"/>
    <property type="molecule type" value="Genomic_DNA"/>
</dbReference>
<sequence length="152" mass="17401">MTIQLATFLTLDGNATQAIIFYQETFQAKLLFKITNQQFKERLNPQLEIPEGQEDYISHSILQIGTTQLQIADTSLTGDKLITGNNFSLSFTFNDLETIKQIYQKVIQHKETQILLPPCENEFADFYTIVRDPFGITLQLTKEKQPDPVKKG</sequence>
<organism evidence="2 3">
    <name type="scientific">Enterococcus saccharolyticus subsp. saccharolyticus ATCC 43076</name>
    <dbReference type="NCBI Taxonomy" id="1139996"/>
    <lineage>
        <taxon>Bacteria</taxon>
        <taxon>Bacillati</taxon>
        <taxon>Bacillota</taxon>
        <taxon>Bacilli</taxon>
        <taxon>Lactobacillales</taxon>
        <taxon>Enterococcaceae</taxon>
        <taxon>Enterococcus</taxon>
    </lineage>
</organism>
<dbReference type="Proteomes" id="UP000014136">
    <property type="component" value="Unassembled WGS sequence"/>
</dbReference>
<keyword evidence="3" id="KW-1185">Reference proteome</keyword>
<dbReference type="eggNOG" id="COG2764">
    <property type="taxonomic scope" value="Bacteria"/>
</dbReference>
<dbReference type="PATRIC" id="fig|1139996.3.peg.169"/>
<dbReference type="SUPFAM" id="SSF54593">
    <property type="entry name" value="Glyoxalase/Bleomycin resistance protein/Dihydroxybiphenyl dioxygenase"/>
    <property type="match status" value="1"/>
</dbReference>
<evidence type="ECO:0000313" key="2">
    <source>
        <dbReference type="EMBL" id="EOT30476.1"/>
    </source>
</evidence>
<dbReference type="InterPro" id="IPR004360">
    <property type="entry name" value="Glyas_Fos-R_dOase_dom"/>
</dbReference>
<dbReference type="PANTHER" id="PTHR33990:SF4">
    <property type="entry name" value="PHNB-LIKE DOMAIN-CONTAINING PROTEIN"/>
    <property type="match status" value="1"/>
</dbReference>
<dbReference type="AlphaFoldDB" id="S0JU63"/>